<organism evidence="2 3">
    <name type="scientific">Liparis tanakae</name>
    <name type="common">Tanaka's snailfish</name>
    <dbReference type="NCBI Taxonomy" id="230148"/>
    <lineage>
        <taxon>Eukaryota</taxon>
        <taxon>Metazoa</taxon>
        <taxon>Chordata</taxon>
        <taxon>Craniata</taxon>
        <taxon>Vertebrata</taxon>
        <taxon>Euteleostomi</taxon>
        <taxon>Actinopterygii</taxon>
        <taxon>Neopterygii</taxon>
        <taxon>Teleostei</taxon>
        <taxon>Neoteleostei</taxon>
        <taxon>Acanthomorphata</taxon>
        <taxon>Eupercaria</taxon>
        <taxon>Perciformes</taxon>
        <taxon>Cottioidei</taxon>
        <taxon>Cottales</taxon>
        <taxon>Liparidae</taxon>
        <taxon>Liparis</taxon>
    </lineage>
</organism>
<accession>A0A4Z2GAJ5</accession>
<comment type="caution">
    <text evidence="2">The sequence shown here is derived from an EMBL/GenBank/DDBJ whole genome shotgun (WGS) entry which is preliminary data.</text>
</comment>
<dbReference type="EMBL" id="SRLO01000635">
    <property type="protein sequence ID" value="TNN49963.1"/>
    <property type="molecule type" value="Genomic_DNA"/>
</dbReference>
<keyword evidence="3" id="KW-1185">Reference proteome</keyword>
<protein>
    <submittedName>
        <fullName evidence="2">Uncharacterized protein</fullName>
    </submittedName>
</protein>
<evidence type="ECO:0000256" key="1">
    <source>
        <dbReference type="SAM" id="MobiDB-lite"/>
    </source>
</evidence>
<reference evidence="2 3" key="1">
    <citation type="submission" date="2019-03" db="EMBL/GenBank/DDBJ databases">
        <title>First draft genome of Liparis tanakae, snailfish: a comprehensive survey of snailfish specific genes.</title>
        <authorList>
            <person name="Kim W."/>
            <person name="Song I."/>
            <person name="Jeong J.-H."/>
            <person name="Kim D."/>
            <person name="Kim S."/>
            <person name="Ryu S."/>
            <person name="Song J.Y."/>
            <person name="Lee S.K."/>
        </authorList>
    </citation>
    <scope>NUCLEOTIDE SEQUENCE [LARGE SCALE GENOMIC DNA]</scope>
    <source>
        <tissue evidence="2">Muscle</tissue>
    </source>
</reference>
<feature type="region of interest" description="Disordered" evidence="1">
    <location>
        <begin position="1"/>
        <end position="60"/>
    </location>
</feature>
<evidence type="ECO:0000313" key="2">
    <source>
        <dbReference type="EMBL" id="TNN49963.1"/>
    </source>
</evidence>
<name>A0A4Z2GAJ5_9TELE</name>
<evidence type="ECO:0000313" key="3">
    <source>
        <dbReference type="Proteomes" id="UP000314294"/>
    </source>
</evidence>
<proteinExistence type="predicted"/>
<gene>
    <name evidence="2" type="ORF">EYF80_039841</name>
</gene>
<feature type="compositionally biased region" description="Low complexity" evidence="1">
    <location>
        <begin position="21"/>
        <end position="35"/>
    </location>
</feature>
<sequence>MFLSSPCDLKAAPTSCQGDLSARAPTTQTPTQQFFLPPPSPSPSSLKPRLSKHRSASPSLKLTRRRRVSHLAGAVAALAAQVLAVGQQPGGARALEREPRVDEGRGATVVIHEEGLRIETRTPAIRGSKVTEEEEEEGVGLTGLECSTVKKSGLHRNLALGDWSSSERRERPLE</sequence>
<dbReference type="AlphaFoldDB" id="A0A4Z2GAJ5"/>
<dbReference type="Proteomes" id="UP000314294">
    <property type="component" value="Unassembled WGS sequence"/>
</dbReference>